<dbReference type="GO" id="GO:0030170">
    <property type="term" value="F:pyridoxal phosphate binding"/>
    <property type="evidence" value="ECO:0007669"/>
    <property type="project" value="InterPro"/>
</dbReference>
<reference evidence="8 9" key="1">
    <citation type="journal article" date="2017" name="Mol. Biol. Evol.">
        <title>The 4-celled Tetrabaena socialis nuclear genome reveals the essential components for genetic control of cell number at the origin of multicellularity in the volvocine lineage.</title>
        <authorList>
            <person name="Featherston J."/>
            <person name="Arakaki Y."/>
            <person name="Hanschen E.R."/>
            <person name="Ferris P.J."/>
            <person name="Michod R.E."/>
            <person name="Olson B.J.S.C."/>
            <person name="Nozaki H."/>
            <person name="Durand P.M."/>
        </authorList>
    </citation>
    <scope>NUCLEOTIDE SEQUENCE [LARGE SCALE GENOMIC DNA]</scope>
    <source>
        <strain evidence="8 9">NIES-571</strain>
    </source>
</reference>
<name>A0A2J7ZFW1_9CHLO</name>
<feature type="non-terminal residue" evidence="8">
    <location>
        <position position="1"/>
    </location>
</feature>
<dbReference type="Proteomes" id="UP000236333">
    <property type="component" value="Unassembled WGS sequence"/>
</dbReference>
<gene>
    <name evidence="8" type="ORF">TSOC_015066</name>
</gene>
<keyword evidence="9" id="KW-1185">Reference proteome</keyword>
<evidence type="ECO:0000256" key="3">
    <source>
        <dbReference type="ARBA" id="ARBA00008981"/>
    </source>
</evidence>
<dbReference type="GO" id="GO:0042286">
    <property type="term" value="F:glutamate-1-semialdehyde 2,1-aminomutase activity"/>
    <property type="evidence" value="ECO:0007669"/>
    <property type="project" value="UniProtKB-EC"/>
</dbReference>
<dbReference type="AlphaFoldDB" id="A0A2J7ZFW1"/>
<dbReference type="SUPFAM" id="SSF53383">
    <property type="entry name" value="PLP-dependent transferases"/>
    <property type="match status" value="1"/>
</dbReference>
<dbReference type="InterPro" id="IPR015421">
    <property type="entry name" value="PyrdxlP-dep_Trfase_major"/>
</dbReference>
<dbReference type="FunFam" id="3.40.640.10:FF:000021">
    <property type="entry name" value="Glutamate-1-semialdehyde 2,1-aminomutase"/>
    <property type="match status" value="1"/>
</dbReference>
<dbReference type="InterPro" id="IPR049704">
    <property type="entry name" value="Aminotrans_3_PPA_site"/>
</dbReference>
<dbReference type="GO" id="GO:0008483">
    <property type="term" value="F:transaminase activity"/>
    <property type="evidence" value="ECO:0007669"/>
    <property type="project" value="InterPro"/>
</dbReference>
<dbReference type="PROSITE" id="PS00600">
    <property type="entry name" value="AA_TRANSFER_CLASS_3"/>
    <property type="match status" value="1"/>
</dbReference>
<evidence type="ECO:0000256" key="5">
    <source>
        <dbReference type="ARBA" id="ARBA00022898"/>
    </source>
</evidence>
<evidence type="ECO:0000256" key="2">
    <source>
        <dbReference type="ARBA" id="ARBA00004819"/>
    </source>
</evidence>
<comment type="similarity">
    <text evidence="3">Belongs to the class-III pyridoxal-phosphate-dependent aminotransferase family. HemL subfamily.</text>
</comment>
<comment type="caution">
    <text evidence="8">The sequence shown here is derived from an EMBL/GenBank/DDBJ whole genome shotgun (WGS) entry which is preliminary data.</text>
</comment>
<dbReference type="GO" id="GO:0006779">
    <property type="term" value="P:porphyrin-containing compound biosynthetic process"/>
    <property type="evidence" value="ECO:0007669"/>
    <property type="project" value="UniProtKB-KW"/>
</dbReference>
<dbReference type="Gene3D" id="3.40.640.10">
    <property type="entry name" value="Type I PLP-dependent aspartate aminotransferase-like (Major domain)"/>
    <property type="match status" value="1"/>
</dbReference>
<evidence type="ECO:0000313" key="8">
    <source>
        <dbReference type="EMBL" id="PNG99162.1"/>
    </source>
</evidence>
<protein>
    <recommendedName>
        <fullName evidence="4">glutamate-1-semialdehyde 2,1-aminomutase</fullName>
        <ecNumber evidence="4">5.4.3.8</ecNumber>
    </recommendedName>
</protein>
<keyword evidence="7" id="KW-0627">Porphyrin biosynthesis</keyword>
<dbReference type="PANTHER" id="PTHR43713:SF3">
    <property type="entry name" value="GLUTAMATE-1-SEMIALDEHYDE 2,1-AMINOMUTASE 1, CHLOROPLASTIC-RELATED"/>
    <property type="match status" value="1"/>
</dbReference>
<keyword evidence="5" id="KW-0663">Pyridoxal phosphate</keyword>
<evidence type="ECO:0000256" key="6">
    <source>
        <dbReference type="ARBA" id="ARBA00023235"/>
    </source>
</evidence>
<dbReference type="Pfam" id="PF00202">
    <property type="entry name" value="Aminotran_3"/>
    <property type="match status" value="1"/>
</dbReference>
<organism evidence="8 9">
    <name type="scientific">Tetrabaena socialis</name>
    <dbReference type="NCBI Taxonomy" id="47790"/>
    <lineage>
        <taxon>Eukaryota</taxon>
        <taxon>Viridiplantae</taxon>
        <taxon>Chlorophyta</taxon>
        <taxon>core chlorophytes</taxon>
        <taxon>Chlorophyceae</taxon>
        <taxon>CS clade</taxon>
        <taxon>Chlamydomonadales</taxon>
        <taxon>Tetrabaenaceae</taxon>
        <taxon>Tetrabaena</taxon>
    </lineage>
</organism>
<dbReference type="EC" id="5.4.3.8" evidence="4"/>
<comment type="pathway">
    <text evidence="2">Porphyrin-containing compound metabolism; protoporphyrin-IX biosynthesis; 5-aminolevulinate from L-glutamyl-tRNA(Glu): step 2/2.</text>
</comment>
<proteinExistence type="inferred from homology"/>
<dbReference type="InterPro" id="IPR015424">
    <property type="entry name" value="PyrdxlP-dep_Trfase"/>
</dbReference>
<accession>A0A2J7ZFW1</accession>
<sequence>NVLAKMVIDRVPSVEMVRFVSSGTEACLSVLRLMRAYTGREKIIKFTGCYHGHADSFLVKAGSGVITLGLPDSPGVPKSTAAATLTATYNNLDSVRELFAANKGEIAGLILEPVVGNAGFIVPTQEFLEGLREMCTAEGAVLVFDEVMTGFRIAKGCAQEYFGITPDLTTMGKVIGGGMPVGAYGGRREIMKMVAPSGPMYQAGTLSGNPMAMVA</sequence>
<evidence type="ECO:0000313" key="9">
    <source>
        <dbReference type="Proteomes" id="UP000236333"/>
    </source>
</evidence>
<dbReference type="PANTHER" id="PTHR43713">
    <property type="entry name" value="GLUTAMATE-1-SEMIALDEHYDE 2,1-AMINOMUTASE"/>
    <property type="match status" value="1"/>
</dbReference>
<evidence type="ECO:0000256" key="1">
    <source>
        <dbReference type="ARBA" id="ARBA00001933"/>
    </source>
</evidence>
<dbReference type="EMBL" id="PGGS01003868">
    <property type="protein sequence ID" value="PNG99162.1"/>
    <property type="molecule type" value="Genomic_DNA"/>
</dbReference>
<keyword evidence="6" id="KW-0413">Isomerase</keyword>
<feature type="non-terminal residue" evidence="8">
    <location>
        <position position="215"/>
    </location>
</feature>
<comment type="cofactor">
    <cofactor evidence="1">
        <name>pyridoxal 5'-phosphate</name>
        <dbReference type="ChEBI" id="CHEBI:597326"/>
    </cofactor>
</comment>
<evidence type="ECO:0000256" key="4">
    <source>
        <dbReference type="ARBA" id="ARBA00012143"/>
    </source>
</evidence>
<dbReference type="OrthoDB" id="425114at2759"/>
<evidence type="ECO:0000256" key="7">
    <source>
        <dbReference type="ARBA" id="ARBA00023244"/>
    </source>
</evidence>
<dbReference type="InterPro" id="IPR005814">
    <property type="entry name" value="Aminotrans_3"/>
</dbReference>